<dbReference type="HOGENOM" id="CLU_2200904_0_0_1"/>
<protein>
    <submittedName>
        <fullName evidence="2 3">Uncharacterized protein</fullName>
    </submittedName>
</protein>
<feature type="region of interest" description="Disordered" evidence="1">
    <location>
        <begin position="1"/>
        <end position="35"/>
    </location>
</feature>
<proteinExistence type="predicted"/>
<gene>
    <name evidence="2" type="ordered locus">MTR_8g037125</name>
</gene>
<reference evidence="2 4" key="1">
    <citation type="journal article" date="2011" name="Nature">
        <title>The Medicago genome provides insight into the evolution of rhizobial symbioses.</title>
        <authorList>
            <person name="Young N.D."/>
            <person name="Debelle F."/>
            <person name="Oldroyd G.E."/>
            <person name="Geurts R."/>
            <person name="Cannon S.B."/>
            <person name="Udvardi M.K."/>
            <person name="Benedito V.A."/>
            <person name="Mayer K.F."/>
            <person name="Gouzy J."/>
            <person name="Schoof H."/>
            <person name="Van de Peer Y."/>
            <person name="Proost S."/>
            <person name="Cook D.R."/>
            <person name="Meyers B.C."/>
            <person name="Spannagl M."/>
            <person name="Cheung F."/>
            <person name="De Mita S."/>
            <person name="Krishnakumar V."/>
            <person name="Gundlach H."/>
            <person name="Zhou S."/>
            <person name="Mudge J."/>
            <person name="Bharti A.K."/>
            <person name="Murray J.D."/>
            <person name="Naoumkina M.A."/>
            <person name="Rosen B."/>
            <person name="Silverstein K.A."/>
            <person name="Tang H."/>
            <person name="Rombauts S."/>
            <person name="Zhao P.X."/>
            <person name="Zhou P."/>
            <person name="Barbe V."/>
            <person name="Bardou P."/>
            <person name="Bechner M."/>
            <person name="Bellec A."/>
            <person name="Berger A."/>
            <person name="Berges H."/>
            <person name="Bidwell S."/>
            <person name="Bisseling T."/>
            <person name="Choisne N."/>
            <person name="Couloux A."/>
            <person name="Denny R."/>
            <person name="Deshpande S."/>
            <person name="Dai X."/>
            <person name="Doyle J.J."/>
            <person name="Dudez A.M."/>
            <person name="Farmer A.D."/>
            <person name="Fouteau S."/>
            <person name="Franken C."/>
            <person name="Gibelin C."/>
            <person name="Gish J."/>
            <person name="Goldstein S."/>
            <person name="Gonzalez A.J."/>
            <person name="Green P.J."/>
            <person name="Hallab A."/>
            <person name="Hartog M."/>
            <person name="Hua A."/>
            <person name="Humphray S.J."/>
            <person name="Jeong D.H."/>
            <person name="Jing Y."/>
            <person name="Jocker A."/>
            <person name="Kenton S.M."/>
            <person name="Kim D.J."/>
            <person name="Klee K."/>
            <person name="Lai H."/>
            <person name="Lang C."/>
            <person name="Lin S."/>
            <person name="Macmil S.L."/>
            <person name="Magdelenat G."/>
            <person name="Matthews L."/>
            <person name="McCorrison J."/>
            <person name="Monaghan E.L."/>
            <person name="Mun J.H."/>
            <person name="Najar F.Z."/>
            <person name="Nicholson C."/>
            <person name="Noirot C."/>
            <person name="O'Bleness M."/>
            <person name="Paule C.R."/>
            <person name="Poulain J."/>
            <person name="Prion F."/>
            <person name="Qin B."/>
            <person name="Qu C."/>
            <person name="Retzel E.F."/>
            <person name="Riddle C."/>
            <person name="Sallet E."/>
            <person name="Samain S."/>
            <person name="Samson N."/>
            <person name="Sanders I."/>
            <person name="Saurat O."/>
            <person name="Scarpelli C."/>
            <person name="Schiex T."/>
            <person name="Segurens B."/>
            <person name="Severin A.J."/>
            <person name="Sherrier D.J."/>
            <person name="Shi R."/>
            <person name="Sims S."/>
            <person name="Singer S.R."/>
            <person name="Sinharoy S."/>
            <person name="Sterck L."/>
            <person name="Viollet A."/>
            <person name="Wang B.B."/>
            <person name="Wang K."/>
            <person name="Wang M."/>
            <person name="Wang X."/>
            <person name="Warfsmann J."/>
            <person name="Weissenbach J."/>
            <person name="White D.D."/>
            <person name="White J.D."/>
            <person name="Wiley G.B."/>
            <person name="Wincker P."/>
            <person name="Xing Y."/>
            <person name="Yang L."/>
            <person name="Yao Z."/>
            <person name="Ying F."/>
            <person name="Zhai J."/>
            <person name="Zhou L."/>
            <person name="Zuber A."/>
            <person name="Denarie J."/>
            <person name="Dixon R.A."/>
            <person name="May G.D."/>
            <person name="Schwartz D.C."/>
            <person name="Rogers J."/>
            <person name="Quetier F."/>
            <person name="Town C.D."/>
            <person name="Roe B.A."/>
        </authorList>
    </citation>
    <scope>NUCLEOTIDE SEQUENCE [LARGE SCALE GENOMIC DNA]</scope>
    <source>
        <strain evidence="2">A17</strain>
        <strain evidence="3 4">cv. Jemalong A17</strain>
    </source>
</reference>
<feature type="compositionally biased region" description="Gly residues" evidence="1">
    <location>
        <begin position="25"/>
        <end position="35"/>
    </location>
</feature>
<organism evidence="2 4">
    <name type="scientific">Medicago truncatula</name>
    <name type="common">Barrel medic</name>
    <name type="synonym">Medicago tribuloides</name>
    <dbReference type="NCBI Taxonomy" id="3880"/>
    <lineage>
        <taxon>Eukaryota</taxon>
        <taxon>Viridiplantae</taxon>
        <taxon>Streptophyta</taxon>
        <taxon>Embryophyta</taxon>
        <taxon>Tracheophyta</taxon>
        <taxon>Spermatophyta</taxon>
        <taxon>Magnoliopsida</taxon>
        <taxon>eudicotyledons</taxon>
        <taxon>Gunneridae</taxon>
        <taxon>Pentapetalae</taxon>
        <taxon>rosids</taxon>
        <taxon>fabids</taxon>
        <taxon>Fabales</taxon>
        <taxon>Fabaceae</taxon>
        <taxon>Papilionoideae</taxon>
        <taxon>50 kb inversion clade</taxon>
        <taxon>NPAAA clade</taxon>
        <taxon>Hologalegina</taxon>
        <taxon>IRL clade</taxon>
        <taxon>Trifolieae</taxon>
        <taxon>Medicago</taxon>
    </lineage>
</organism>
<evidence type="ECO:0000313" key="2">
    <source>
        <dbReference type="EMBL" id="KEH19067.1"/>
    </source>
</evidence>
<dbReference type="EnsemblPlants" id="KEH19067">
    <property type="protein sequence ID" value="KEH19067"/>
    <property type="gene ID" value="MTR_8g037125"/>
</dbReference>
<evidence type="ECO:0000256" key="1">
    <source>
        <dbReference type="SAM" id="MobiDB-lite"/>
    </source>
</evidence>
<feature type="compositionally biased region" description="Basic and acidic residues" evidence="1">
    <location>
        <begin position="1"/>
        <end position="10"/>
    </location>
</feature>
<sequence>MVSNRRKTESEELETESEELENKIGGVGNRIGGAGNRIVGGEEMRGAVRLRFSEKKHKSEELHDPPRTVTMMANRTTKMRSNMMLLSDSLEKRCAIKSDGCEVFMQST</sequence>
<evidence type="ECO:0000313" key="3">
    <source>
        <dbReference type="EnsemblPlants" id="KEH19067"/>
    </source>
</evidence>
<dbReference type="AlphaFoldDB" id="A0A072TNT1"/>
<name>A0A072TNT1_MEDTR</name>
<dbReference type="PaxDb" id="3880-AES61005"/>
<reference evidence="2 4" key="2">
    <citation type="journal article" date="2014" name="BMC Genomics">
        <title>An improved genome release (version Mt4.0) for the model legume Medicago truncatula.</title>
        <authorList>
            <person name="Tang H."/>
            <person name="Krishnakumar V."/>
            <person name="Bidwell S."/>
            <person name="Rosen B."/>
            <person name="Chan A."/>
            <person name="Zhou S."/>
            <person name="Gentzbittel L."/>
            <person name="Childs K.L."/>
            <person name="Yandell M."/>
            <person name="Gundlach H."/>
            <person name="Mayer K.F."/>
            <person name="Schwartz D.C."/>
            <person name="Town C.D."/>
        </authorList>
    </citation>
    <scope>GENOME REANNOTATION</scope>
    <source>
        <strain evidence="2">A17</strain>
        <strain evidence="3 4">cv. Jemalong A17</strain>
    </source>
</reference>
<dbReference type="Proteomes" id="UP000002051">
    <property type="component" value="Chromosome 8"/>
</dbReference>
<accession>A0A072TNT1</accession>
<dbReference type="EMBL" id="CM001224">
    <property type="protein sequence ID" value="KEH19067.1"/>
    <property type="molecule type" value="Genomic_DNA"/>
</dbReference>
<keyword evidence="4" id="KW-1185">Reference proteome</keyword>
<evidence type="ECO:0000313" key="4">
    <source>
        <dbReference type="Proteomes" id="UP000002051"/>
    </source>
</evidence>
<reference evidence="3" key="3">
    <citation type="submission" date="2015-04" db="UniProtKB">
        <authorList>
            <consortium name="EnsemblPlants"/>
        </authorList>
    </citation>
    <scope>IDENTIFICATION</scope>
    <source>
        <strain evidence="3">cv. Jemalong A17</strain>
    </source>
</reference>